<evidence type="ECO:0000313" key="2">
    <source>
        <dbReference type="EMBL" id="KRM44017.1"/>
    </source>
</evidence>
<dbReference type="EMBL" id="AZFZ01000022">
    <property type="protein sequence ID" value="KRM44017.1"/>
    <property type="molecule type" value="Genomic_DNA"/>
</dbReference>
<gene>
    <name evidence="2" type="ORF">FD47_GL001053</name>
</gene>
<protein>
    <recommendedName>
        <fullName evidence="4">Lipoprotein</fullName>
    </recommendedName>
</protein>
<sequence length="319" mass="33908">MKKLVKIGMAAALLVLGLAGCGRPNLAVDHHHLNPDGLGVVIKGQSKHQSVSYQVDNGKKQTEKTHNGTFALTVPAKTTTQKVVFTAGGTKKAVTVGKAQSIITYPKLQQKYNQAITAMALSQSDRQKAVTMQKQAAALKQQQQQLVAKITADKKKLAAGDTSAAADLKAQAAKGAQLKAQGKKLQAAGASVQAAMKRAKSKVSDQLLPANGKPGVHNLVTTKDVTIRTNLDHNQVVGVALMVPVSAMKNKQQAKKFITSFSVLADSAGANAKKIMKDFQKQAKSSKTSQTTNKTLRSNGISFQIGYSATTLYIYMTKK</sequence>
<feature type="signal peptide" evidence="1">
    <location>
        <begin position="1"/>
        <end position="27"/>
    </location>
</feature>
<evidence type="ECO:0000313" key="3">
    <source>
        <dbReference type="Proteomes" id="UP000051010"/>
    </source>
</evidence>
<dbReference type="RefSeq" id="WP_056980321.1">
    <property type="nucleotide sequence ID" value="NZ_AZFZ01000022.1"/>
</dbReference>
<proteinExistence type="predicted"/>
<dbReference type="Proteomes" id="UP000051010">
    <property type="component" value="Unassembled WGS sequence"/>
</dbReference>
<evidence type="ECO:0000256" key="1">
    <source>
        <dbReference type="SAM" id="SignalP"/>
    </source>
</evidence>
<keyword evidence="1" id="KW-0732">Signal</keyword>
<dbReference type="PATRIC" id="fig|1423786.4.peg.1119"/>
<dbReference type="PROSITE" id="PS51257">
    <property type="entry name" value="PROKAR_LIPOPROTEIN"/>
    <property type="match status" value="1"/>
</dbReference>
<accession>A0A0R1YP87</accession>
<name>A0A0R1YP87_9LACO</name>
<evidence type="ECO:0008006" key="4">
    <source>
        <dbReference type="Google" id="ProtNLM"/>
    </source>
</evidence>
<dbReference type="AlphaFoldDB" id="A0A0R1YP87"/>
<feature type="chain" id="PRO_5006413856" description="Lipoprotein" evidence="1">
    <location>
        <begin position="28"/>
        <end position="319"/>
    </location>
</feature>
<organism evidence="2 3">
    <name type="scientific">Lentilactobacillus parafarraginis DSM 18390 = JCM 14109</name>
    <dbReference type="NCBI Taxonomy" id="1423786"/>
    <lineage>
        <taxon>Bacteria</taxon>
        <taxon>Bacillati</taxon>
        <taxon>Bacillota</taxon>
        <taxon>Bacilli</taxon>
        <taxon>Lactobacillales</taxon>
        <taxon>Lactobacillaceae</taxon>
        <taxon>Lentilactobacillus</taxon>
    </lineage>
</organism>
<reference evidence="2 3" key="1">
    <citation type="journal article" date="2015" name="Genome Announc.">
        <title>Expanding the biotechnology potential of lactobacilli through comparative genomics of 213 strains and associated genera.</title>
        <authorList>
            <person name="Sun Z."/>
            <person name="Harris H.M."/>
            <person name="McCann A."/>
            <person name="Guo C."/>
            <person name="Argimon S."/>
            <person name="Zhang W."/>
            <person name="Yang X."/>
            <person name="Jeffery I.B."/>
            <person name="Cooney J.C."/>
            <person name="Kagawa T.F."/>
            <person name="Liu W."/>
            <person name="Song Y."/>
            <person name="Salvetti E."/>
            <person name="Wrobel A."/>
            <person name="Rasinkangas P."/>
            <person name="Parkhill J."/>
            <person name="Rea M.C."/>
            <person name="O'Sullivan O."/>
            <person name="Ritari J."/>
            <person name="Douillard F.P."/>
            <person name="Paul Ross R."/>
            <person name="Yang R."/>
            <person name="Briner A.E."/>
            <person name="Felis G.E."/>
            <person name="de Vos W.M."/>
            <person name="Barrangou R."/>
            <person name="Klaenhammer T.R."/>
            <person name="Caufield P.W."/>
            <person name="Cui Y."/>
            <person name="Zhang H."/>
            <person name="O'Toole P.W."/>
        </authorList>
    </citation>
    <scope>NUCLEOTIDE SEQUENCE [LARGE SCALE GENOMIC DNA]</scope>
    <source>
        <strain evidence="2 3">DSM 18390</strain>
    </source>
</reference>
<comment type="caution">
    <text evidence="2">The sequence shown here is derived from an EMBL/GenBank/DDBJ whole genome shotgun (WGS) entry which is preliminary data.</text>
</comment>